<gene>
    <name evidence="8" type="ORF">SAMN05443575_0557</name>
</gene>
<comment type="subcellular location">
    <subcellularLocation>
        <location evidence="6">Cell membrane</location>
        <topology evidence="6">Multi-pass membrane protein</topology>
    </subcellularLocation>
    <subcellularLocation>
        <location evidence="1">Membrane</location>
        <topology evidence="1">Multi-pass membrane protein</topology>
    </subcellularLocation>
</comment>
<keyword evidence="5" id="KW-0046">Antibiotic resistance</keyword>
<evidence type="ECO:0000256" key="3">
    <source>
        <dbReference type="ARBA" id="ARBA00022989"/>
    </source>
</evidence>
<keyword evidence="9" id="KW-1185">Reference proteome</keyword>
<dbReference type="GO" id="GO:0046677">
    <property type="term" value="P:response to antibiotic"/>
    <property type="evidence" value="ECO:0007669"/>
    <property type="project" value="UniProtKB-KW"/>
</dbReference>
<feature type="transmembrane region" description="Helical" evidence="6">
    <location>
        <begin position="59"/>
        <end position="82"/>
    </location>
</feature>
<organism evidence="8 9">
    <name type="scientific">Jatrophihabitans endophyticus</name>
    <dbReference type="NCBI Taxonomy" id="1206085"/>
    <lineage>
        <taxon>Bacteria</taxon>
        <taxon>Bacillati</taxon>
        <taxon>Actinomycetota</taxon>
        <taxon>Actinomycetes</taxon>
        <taxon>Jatrophihabitantales</taxon>
        <taxon>Jatrophihabitantaceae</taxon>
        <taxon>Jatrophihabitans</taxon>
    </lineage>
</organism>
<dbReference type="Proteomes" id="UP000186132">
    <property type="component" value="Unassembled WGS sequence"/>
</dbReference>
<feature type="transmembrane region" description="Helical" evidence="6">
    <location>
        <begin position="136"/>
        <end position="157"/>
    </location>
</feature>
<evidence type="ECO:0000259" key="7">
    <source>
        <dbReference type="PROSITE" id="PS51012"/>
    </source>
</evidence>
<dbReference type="Pfam" id="PF01061">
    <property type="entry name" value="ABC2_membrane"/>
    <property type="match status" value="1"/>
</dbReference>
<accession>A0A1M5DFA2</accession>
<evidence type="ECO:0000256" key="4">
    <source>
        <dbReference type="ARBA" id="ARBA00023136"/>
    </source>
</evidence>
<comment type="similarity">
    <text evidence="6">Belongs to the ABC-2 integral membrane protein family.</text>
</comment>
<evidence type="ECO:0000256" key="5">
    <source>
        <dbReference type="ARBA" id="ARBA00023251"/>
    </source>
</evidence>
<dbReference type="EMBL" id="FQVU01000001">
    <property type="protein sequence ID" value="SHF65605.1"/>
    <property type="molecule type" value="Genomic_DNA"/>
</dbReference>
<dbReference type="AlphaFoldDB" id="A0A1M5DFA2"/>
<feature type="transmembrane region" description="Helical" evidence="6">
    <location>
        <begin position="231"/>
        <end position="254"/>
    </location>
</feature>
<dbReference type="PIRSF" id="PIRSF006648">
    <property type="entry name" value="DrrB"/>
    <property type="match status" value="1"/>
</dbReference>
<keyword evidence="6" id="KW-0813">Transport</keyword>
<feature type="transmembrane region" description="Helical" evidence="6">
    <location>
        <begin position="103"/>
        <end position="130"/>
    </location>
</feature>
<feature type="transmembrane region" description="Helical" evidence="6">
    <location>
        <begin position="27"/>
        <end position="47"/>
    </location>
</feature>
<dbReference type="InterPro" id="IPR013525">
    <property type="entry name" value="ABC2_TM"/>
</dbReference>
<evidence type="ECO:0000256" key="2">
    <source>
        <dbReference type="ARBA" id="ARBA00022692"/>
    </source>
</evidence>
<feature type="domain" description="ABC transmembrane type-2" evidence="7">
    <location>
        <begin position="26"/>
        <end position="252"/>
    </location>
</feature>
<dbReference type="InterPro" id="IPR000412">
    <property type="entry name" value="ABC_2_transport"/>
</dbReference>
<dbReference type="PANTHER" id="PTHR43229">
    <property type="entry name" value="NODULATION PROTEIN J"/>
    <property type="match status" value="1"/>
</dbReference>
<dbReference type="InterPro" id="IPR047817">
    <property type="entry name" value="ABC2_TM_bact-type"/>
</dbReference>
<keyword evidence="4 6" id="KW-0472">Membrane</keyword>
<dbReference type="STRING" id="1206085.SAMN05443575_0557"/>
<reference evidence="8 9" key="1">
    <citation type="submission" date="2016-11" db="EMBL/GenBank/DDBJ databases">
        <authorList>
            <person name="Jaros S."/>
            <person name="Januszkiewicz K."/>
            <person name="Wedrychowicz H."/>
        </authorList>
    </citation>
    <scope>NUCLEOTIDE SEQUENCE [LARGE SCALE GENOMIC DNA]</scope>
    <source>
        <strain evidence="8 9">DSM 45627</strain>
    </source>
</reference>
<keyword evidence="6" id="KW-1003">Cell membrane</keyword>
<evidence type="ECO:0000313" key="9">
    <source>
        <dbReference type="Proteomes" id="UP000186132"/>
    </source>
</evidence>
<feature type="transmembrane region" description="Helical" evidence="6">
    <location>
        <begin position="169"/>
        <end position="188"/>
    </location>
</feature>
<evidence type="ECO:0000256" key="6">
    <source>
        <dbReference type="RuleBase" id="RU361157"/>
    </source>
</evidence>
<dbReference type="GO" id="GO:0043190">
    <property type="term" value="C:ATP-binding cassette (ABC) transporter complex"/>
    <property type="evidence" value="ECO:0007669"/>
    <property type="project" value="InterPro"/>
</dbReference>
<evidence type="ECO:0000256" key="1">
    <source>
        <dbReference type="ARBA" id="ARBA00004141"/>
    </source>
</evidence>
<name>A0A1M5DFA2_9ACTN</name>
<dbReference type="PROSITE" id="PS51012">
    <property type="entry name" value="ABC_TM2"/>
    <property type="match status" value="1"/>
</dbReference>
<protein>
    <recommendedName>
        <fullName evidence="6">Transport permease protein</fullName>
    </recommendedName>
</protein>
<dbReference type="PANTHER" id="PTHR43229:SF2">
    <property type="entry name" value="NODULATION PROTEIN J"/>
    <property type="match status" value="1"/>
</dbReference>
<dbReference type="InterPro" id="IPR051784">
    <property type="entry name" value="Nod_factor_ABC_transporter"/>
</dbReference>
<proteinExistence type="inferred from homology"/>
<keyword evidence="3 6" id="KW-1133">Transmembrane helix</keyword>
<sequence length="259" mass="27176">MSIAATAADSRVMITRCLRRSRRDPEAFFTALLLPVVLMLLFVYVFGGDLRTDGRYVDYVVPGLIVLCAGFGAGTTAVAVAADMTNGIVDRFRSMPISASAVLVGQIVASLVRNLAATVLVIGVALAIGWRPSGSVLDWVAAAGMVVLFVLALSYLAATIGLLTRSVEAANSVTIVLMFAPYVSTAFVPAHTMPAVLRAVAENQPFTPVVETMRGLWAGHTSLGGGLAHQAVLAVVYCVVVLVLAAVATTRLFARRAAR</sequence>
<keyword evidence="2 6" id="KW-0812">Transmembrane</keyword>
<dbReference type="GO" id="GO:0140359">
    <property type="term" value="F:ABC-type transporter activity"/>
    <property type="evidence" value="ECO:0007669"/>
    <property type="project" value="InterPro"/>
</dbReference>
<dbReference type="RefSeq" id="WP_234971319.1">
    <property type="nucleotide sequence ID" value="NZ_FQVU01000001.1"/>
</dbReference>
<evidence type="ECO:0000313" key="8">
    <source>
        <dbReference type="EMBL" id="SHF65605.1"/>
    </source>
</evidence>